<comment type="caution">
    <text evidence="10">The sequence shown here is derived from an EMBL/GenBank/DDBJ whole genome shotgun (WGS) entry which is preliminary data.</text>
</comment>
<sequence>MSIPSDLPTTTNVTACCGRRRRGVTLVEALMVIMVLTASMVAAPRVGQLFSQRTTVDQDSALVLRTLRLARETAVLRKCSVTVRWRWLRDDEGTYRTVLDLTATPGVYSDGRDAFGAPSSPGANTWMSEPIELHPEVRVRGNASSIVFTATGSANRDLELVVSRDATSVDVNVQSASGNIYKTASP</sequence>
<protein>
    <submittedName>
        <fullName evidence="10">GspH/FimT family pseudopilin</fullName>
    </submittedName>
</protein>
<reference evidence="10" key="1">
    <citation type="submission" date="2021-11" db="EMBL/GenBank/DDBJ databases">
        <title>Genome sequence.</title>
        <authorList>
            <person name="Sun Q."/>
        </authorList>
    </citation>
    <scope>NUCLEOTIDE SEQUENCE</scope>
    <source>
        <strain evidence="10">JC740</strain>
    </source>
</reference>
<evidence type="ECO:0000313" key="11">
    <source>
        <dbReference type="Proteomes" id="UP001430306"/>
    </source>
</evidence>
<evidence type="ECO:0000256" key="7">
    <source>
        <dbReference type="ARBA" id="ARBA00023136"/>
    </source>
</evidence>
<feature type="transmembrane region" description="Helical" evidence="8">
    <location>
        <begin position="24"/>
        <end position="43"/>
    </location>
</feature>
<evidence type="ECO:0000259" key="9">
    <source>
        <dbReference type="Pfam" id="PF12019"/>
    </source>
</evidence>
<keyword evidence="11" id="KW-1185">Reference proteome</keyword>
<dbReference type="InterPro" id="IPR022346">
    <property type="entry name" value="T2SS_GspH"/>
</dbReference>
<gene>
    <name evidence="10" type="ORF">LOC71_20255</name>
</gene>
<organism evidence="10 11">
    <name type="scientific">Rhodopirellula halodulae</name>
    <dbReference type="NCBI Taxonomy" id="2894198"/>
    <lineage>
        <taxon>Bacteria</taxon>
        <taxon>Pseudomonadati</taxon>
        <taxon>Planctomycetota</taxon>
        <taxon>Planctomycetia</taxon>
        <taxon>Pirellulales</taxon>
        <taxon>Pirellulaceae</taxon>
        <taxon>Rhodopirellula</taxon>
    </lineage>
</organism>
<keyword evidence="7 8" id="KW-0472">Membrane</keyword>
<evidence type="ECO:0000256" key="4">
    <source>
        <dbReference type="ARBA" id="ARBA00022519"/>
    </source>
</evidence>
<keyword evidence="5 8" id="KW-0812">Transmembrane</keyword>
<accession>A0ABS8NM27</accession>
<proteinExistence type="predicted"/>
<dbReference type="PROSITE" id="PS00409">
    <property type="entry name" value="PROKAR_NTER_METHYL"/>
    <property type="match status" value="1"/>
</dbReference>
<dbReference type="Pfam" id="PF12019">
    <property type="entry name" value="GspH"/>
    <property type="match status" value="1"/>
</dbReference>
<evidence type="ECO:0000256" key="8">
    <source>
        <dbReference type="SAM" id="Phobius"/>
    </source>
</evidence>
<keyword evidence="4" id="KW-0997">Cell inner membrane</keyword>
<evidence type="ECO:0000256" key="6">
    <source>
        <dbReference type="ARBA" id="ARBA00022989"/>
    </source>
</evidence>
<dbReference type="EMBL" id="JAJKFW010000058">
    <property type="protein sequence ID" value="MCC9644613.1"/>
    <property type="molecule type" value="Genomic_DNA"/>
</dbReference>
<dbReference type="Proteomes" id="UP001430306">
    <property type="component" value="Unassembled WGS sequence"/>
</dbReference>
<name>A0ABS8NM27_9BACT</name>
<dbReference type="RefSeq" id="WP_230276330.1">
    <property type="nucleotide sequence ID" value="NZ_JAJKFW010000058.1"/>
</dbReference>
<dbReference type="InterPro" id="IPR012902">
    <property type="entry name" value="N_methyl_site"/>
</dbReference>
<keyword evidence="2" id="KW-1003">Cell membrane</keyword>
<evidence type="ECO:0000256" key="2">
    <source>
        <dbReference type="ARBA" id="ARBA00022475"/>
    </source>
</evidence>
<feature type="domain" description="General secretion pathway GspH" evidence="9">
    <location>
        <begin position="64"/>
        <end position="175"/>
    </location>
</feature>
<comment type="subcellular location">
    <subcellularLocation>
        <location evidence="1">Cell inner membrane</location>
        <topology evidence="1">Single-pass membrane protein</topology>
    </subcellularLocation>
</comment>
<keyword evidence="6 8" id="KW-1133">Transmembrane helix</keyword>
<evidence type="ECO:0000256" key="1">
    <source>
        <dbReference type="ARBA" id="ARBA00004377"/>
    </source>
</evidence>
<evidence type="ECO:0000313" key="10">
    <source>
        <dbReference type="EMBL" id="MCC9644613.1"/>
    </source>
</evidence>
<evidence type="ECO:0000256" key="3">
    <source>
        <dbReference type="ARBA" id="ARBA00022481"/>
    </source>
</evidence>
<keyword evidence="3" id="KW-0488">Methylation</keyword>
<evidence type="ECO:0000256" key="5">
    <source>
        <dbReference type="ARBA" id="ARBA00022692"/>
    </source>
</evidence>